<organism evidence="1 2">
    <name type="scientific">Entomophthora muscae</name>
    <dbReference type="NCBI Taxonomy" id="34485"/>
    <lineage>
        <taxon>Eukaryota</taxon>
        <taxon>Fungi</taxon>
        <taxon>Fungi incertae sedis</taxon>
        <taxon>Zoopagomycota</taxon>
        <taxon>Entomophthoromycotina</taxon>
        <taxon>Entomophthoromycetes</taxon>
        <taxon>Entomophthorales</taxon>
        <taxon>Entomophthoraceae</taxon>
        <taxon>Entomophthora</taxon>
    </lineage>
</organism>
<evidence type="ECO:0000313" key="2">
    <source>
        <dbReference type="Proteomes" id="UP001165960"/>
    </source>
</evidence>
<evidence type="ECO:0000313" key="1">
    <source>
        <dbReference type="EMBL" id="KAJ9051510.1"/>
    </source>
</evidence>
<name>A0ACC2RN42_9FUNG</name>
<keyword evidence="2" id="KW-1185">Reference proteome</keyword>
<dbReference type="EMBL" id="QTSX02007109">
    <property type="protein sequence ID" value="KAJ9051510.1"/>
    <property type="molecule type" value="Genomic_DNA"/>
</dbReference>
<sequence>MQICILFLIFTPAKACLEVILTKNYTERRVSGFRAKFIDNDVWQGSCEGETYCCTPYSYCVRYDVSQWTSEFYYVSRPSWNGRLKFSRRLHGLLMGWSSETNFGRFFCLA</sequence>
<dbReference type="Proteomes" id="UP001165960">
    <property type="component" value="Unassembled WGS sequence"/>
</dbReference>
<proteinExistence type="predicted"/>
<reference evidence="1" key="1">
    <citation type="submission" date="2022-04" db="EMBL/GenBank/DDBJ databases">
        <title>Genome of the entomopathogenic fungus Entomophthora muscae.</title>
        <authorList>
            <person name="Elya C."/>
            <person name="Lovett B.R."/>
            <person name="Lee E."/>
            <person name="Macias A.M."/>
            <person name="Hajek A.E."/>
            <person name="De Bivort B.L."/>
            <person name="Kasson M.T."/>
            <person name="De Fine Licht H.H."/>
            <person name="Stajich J.E."/>
        </authorList>
    </citation>
    <scope>NUCLEOTIDE SEQUENCE</scope>
    <source>
        <strain evidence="1">Berkeley</strain>
    </source>
</reference>
<comment type="caution">
    <text evidence="1">The sequence shown here is derived from an EMBL/GenBank/DDBJ whole genome shotgun (WGS) entry which is preliminary data.</text>
</comment>
<accession>A0ACC2RN42</accession>
<gene>
    <name evidence="1" type="ORF">DSO57_1003862</name>
</gene>
<protein>
    <submittedName>
        <fullName evidence="1">Uncharacterized protein</fullName>
    </submittedName>
</protein>